<comment type="caution">
    <text evidence="2">The sequence shown here is derived from an EMBL/GenBank/DDBJ whole genome shotgun (WGS) entry which is preliminary data.</text>
</comment>
<sequence length="413" mass="45433">MTRSLVALVMALLLASGVARAAPQARVEFWTISLQPFFTGYIQGLINRYEHDHPGVAIRWIDVPAQAIDQKLLAAIAGGVSPDVVNLNTEGALRLAQAHALADLDAAVPPAARARYFPNIWGATRYLGRVYGIPWYVVPNVLAYNRALFRRAGLDPAHPPASEEAFIQAATAIKERTGVYGFMPNVDGIRFLRVFQEDGLPILSPDGHRAVFNGPDHVRVLARYVALFARDVFPRDTLQRGYLGATERYAAGQLAMLTTGPQFLLRVRTDSPDVYRDTAVAPYPLGRGRILDLPTMSLAVPLASRHRPEAVEFALFVTNDPNQLAFCHLVVIFPSTRGAAADPYFTRGGATPEERARVIAARELGSARDLTVAVPHSDDLFRVFREAVERAFFGRMTPQQALDWAVGEWNGKL</sequence>
<keyword evidence="1" id="KW-0732">Signal</keyword>
<dbReference type="PANTHER" id="PTHR43649:SF12">
    <property type="entry name" value="DIACETYLCHITOBIOSE BINDING PROTEIN DASA"/>
    <property type="match status" value="1"/>
</dbReference>
<reference evidence="2 3" key="1">
    <citation type="journal article" date="2019" name="Nat. Microbiol.">
        <title>Mediterranean grassland soil C-N compound turnover is dependent on rainfall and depth, and is mediated by genomically divergent microorganisms.</title>
        <authorList>
            <person name="Diamond S."/>
            <person name="Andeer P.F."/>
            <person name="Li Z."/>
            <person name="Crits-Christoph A."/>
            <person name="Burstein D."/>
            <person name="Anantharaman K."/>
            <person name="Lane K.R."/>
            <person name="Thomas B.C."/>
            <person name="Pan C."/>
            <person name="Northen T.R."/>
            <person name="Banfield J.F."/>
        </authorList>
    </citation>
    <scope>NUCLEOTIDE SEQUENCE [LARGE SCALE GENOMIC DNA]</scope>
    <source>
        <strain evidence="2">NP_7</strain>
    </source>
</reference>
<dbReference type="Pfam" id="PF01547">
    <property type="entry name" value="SBP_bac_1"/>
    <property type="match status" value="1"/>
</dbReference>
<protein>
    <submittedName>
        <fullName evidence="2">Extracellular solute-binding protein</fullName>
    </submittedName>
</protein>
<dbReference type="SUPFAM" id="SSF53850">
    <property type="entry name" value="Periplasmic binding protein-like II"/>
    <property type="match status" value="1"/>
</dbReference>
<evidence type="ECO:0000313" key="3">
    <source>
        <dbReference type="Proteomes" id="UP000320048"/>
    </source>
</evidence>
<dbReference type="EMBL" id="VBAO01000079">
    <property type="protein sequence ID" value="TMI83320.1"/>
    <property type="molecule type" value="Genomic_DNA"/>
</dbReference>
<gene>
    <name evidence="2" type="ORF">E6H04_03240</name>
</gene>
<dbReference type="AlphaFoldDB" id="A0A537JIK9"/>
<organism evidence="2 3">
    <name type="scientific">Candidatus Segetimicrobium genomatis</name>
    <dbReference type="NCBI Taxonomy" id="2569760"/>
    <lineage>
        <taxon>Bacteria</taxon>
        <taxon>Bacillati</taxon>
        <taxon>Candidatus Sysuimicrobiota</taxon>
        <taxon>Candidatus Sysuimicrobiia</taxon>
        <taxon>Candidatus Sysuimicrobiales</taxon>
        <taxon>Candidatus Segetimicrobiaceae</taxon>
        <taxon>Candidatus Segetimicrobium</taxon>
    </lineage>
</organism>
<dbReference type="InterPro" id="IPR006059">
    <property type="entry name" value="SBP"/>
</dbReference>
<accession>A0A537JIK9</accession>
<evidence type="ECO:0000256" key="1">
    <source>
        <dbReference type="SAM" id="SignalP"/>
    </source>
</evidence>
<name>A0A537JIK9_9BACT</name>
<dbReference type="Proteomes" id="UP000320048">
    <property type="component" value="Unassembled WGS sequence"/>
</dbReference>
<dbReference type="PANTHER" id="PTHR43649">
    <property type="entry name" value="ARABINOSE-BINDING PROTEIN-RELATED"/>
    <property type="match status" value="1"/>
</dbReference>
<feature type="chain" id="PRO_5021738251" evidence="1">
    <location>
        <begin position="22"/>
        <end position="413"/>
    </location>
</feature>
<evidence type="ECO:0000313" key="2">
    <source>
        <dbReference type="EMBL" id="TMI83320.1"/>
    </source>
</evidence>
<dbReference type="InterPro" id="IPR050490">
    <property type="entry name" value="Bact_solute-bd_prot1"/>
</dbReference>
<dbReference type="Gene3D" id="3.40.190.10">
    <property type="entry name" value="Periplasmic binding protein-like II"/>
    <property type="match status" value="1"/>
</dbReference>
<proteinExistence type="predicted"/>
<feature type="signal peptide" evidence="1">
    <location>
        <begin position="1"/>
        <end position="21"/>
    </location>
</feature>